<proteinExistence type="predicted"/>
<accession>A0A6A6YDV5</accession>
<evidence type="ECO:0000313" key="3">
    <source>
        <dbReference type="Proteomes" id="UP000504636"/>
    </source>
</evidence>
<dbReference type="Proteomes" id="UP000504636">
    <property type="component" value="Unplaced"/>
</dbReference>
<feature type="domain" description="Aminoglycoside phosphotransferase" evidence="1">
    <location>
        <begin position="49"/>
        <end position="261"/>
    </location>
</feature>
<evidence type="ECO:0000259" key="1">
    <source>
        <dbReference type="Pfam" id="PF01636"/>
    </source>
</evidence>
<organism evidence="2">
    <name type="scientific">Mytilinidion resinicola</name>
    <dbReference type="NCBI Taxonomy" id="574789"/>
    <lineage>
        <taxon>Eukaryota</taxon>
        <taxon>Fungi</taxon>
        <taxon>Dikarya</taxon>
        <taxon>Ascomycota</taxon>
        <taxon>Pezizomycotina</taxon>
        <taxon>Dothideomycetes</taxon>
        <taxon>Pleosporomycetidae</taxon>
        <taxon>Mytilinidiales</taxon>
        <taxon>Mytilinidiaceae</taxon>
        <taxon>Mytilinidion</taxon>
    </lineage>
</organism>
<dbReference type="OrthoDB" id="10003767at2759"/>
<dbReference type="RefSeq" id="XP_033573702.1">
    <property type="nucleotide sequence ID" value="XM_033722214.1"/>
</dbReference>
<dbReference type="InterPro" id="IPR002575">
    <property type="entry name" value="Aminoglycoside_PTrfase"/>
</dbReference>
<reference evidence="4" key="3">
    <citation type="submission" date="2025-04" db="UniProtKB">
        <authorList>
            <consortium name="RefSeq"/>
        </authorList>
    </citation>
    <scope>IDENTIFICATION</scope>
    <source>
        <strain evidence="4">CBS 304.34</strain>
    </source>
</reference>
<reference evidence="2 4" key="1">
    <citation type="journal article" date="2020" name="Stud. Mycol.">
        <title>101 Dothideomycetes genomes: a test case for predicting lifestyles and emergence of pathogens.</title>
        <authorList>
            <person name="Haridas S."/>
            <person name="Albert R."/>
            <person name="Binder M."/>
            <person name="Bloem J."/>
            <person name="Labutti K."/>
            <person name="Salamov A."/>
            <person name="Andreopoulos B."/>
            <person name="Baker S."/>
            <person name="Barry K."/>
            <person name="Bills G."/>
            <person name="Bluhm B."/>
            <person name="Cannon C."/>
            <person name="Castanera R."/>
            <person name="Culley D."/>
            <person name="Daum C."/>
            <person name="Ezra D."/>
            <person name="Gonzalez J."/>
            <person name="Henrissat B."/>
            <person name="Kuo A."/>
            <person name="Liang C."/>
            <person name="Lipzen A."/>
            <person name="Lutzoni F."/>
            <person name="Magnuson J."/>
            <person name="Mondo S."/>
            <person name="Nolan M."/>
            <person name="Ohm R."/>
            <person name="Pangilinan J."/>
            <person name="Park H.-J."/>
            <person name="Ramirez L."/>
            <person name="Alfaro M."/>
            <person name="Sun H."/>
            <person name="Tritt A."/>
            <person name="Yoshinaga Y."/>
            <person name="Zwiers L.-H."/>
            <person name="Turgeon B."/>
            <person name="Goodwin S."/>
            <person name="Spatafora J."/>
            <person name="Crous P."/>
            <person name="Grigoriev I."/>
        </authorList>
    </citation>
    <scope>NUCLEOTIDE SEQUENCE</scope>
    <source>
        <strain evidence="2 4">CBS 304.34</strain>
    </source>
</reference>
<dbReference type="InterPro" id="IPR051678">
    <property type="entry name" value="AGP_Transferase"/>
</dbReference>
<protein>
    <recommendedName>
        <fullName evidence="1">Aminoglycoside phosphotransferase domain-containing protein</fullName>
    </recommendedName>
</protein>
<dbReference type="AlphaFoldDB" id="A0A6A6YDV5"/>
<dbReference type="Gene3D" id="3.90.1200.10">
    <property type="match status" value="1"/>
</dbReference>
<reference evidence="4" key="2">
    <citation type="submission" date="2020-04" db="EMBL/GenBank/DDBJ databases">
        <authorList>
            <consortium name="NCBI Genome Project"/>
        </authorList>
    </citation>
    <scope>NUCLEOTIDE SEQUENCE</scope>
    <source>
        <strain evidence="4">CBS 304.34</strain>
    </source>
</reference>
<keyword evidence="3" id="KW-1185">Reference proteome</keyword>
<dbReference type="PANTHER" id="PTHR21310">
    <property type="entry name" value="AMINOGLYCOSIDE PHOSPHOTRANSFERASE-RELATED-RELATED"/>
    <property type="match status" value="1"/>
</dbReference>
<sequence length="346" mass="39588">MSRGHYLSIKYTNKIALLDRRPHKSNIMLRYQVTDEATISVEKKGVDYNNALGKPYSLQDRLPGRCLIDAWDEFNHTQKLSLVRAMGIALLEMQSVTNPCAGIVGPKYTSTKRSFFGLRKANPEILQFEVPRRETRTGEPTTPPAKPQSTLELRLTQFQRFCDWENAHWGEADPLWDNLKEIAQKMGDMGLFEDQGFYFCHMDLHARNILVQVIDDTTVEISGILDWDSGVFGPKFLSCAPLMWLWLPEDVDHEDETLAEDDPEDPETLELKEAFEEIVGRDFLRYAYKPEYIIARRVMVAAMSGMFQSADLDAVEKIVQDWEELHPSGGYLIVSVVSSLTPVYFP</sequence>
<name>A0A6A6YDV5_9PEZI</name>
<evidence type="ECO:0000313" key="2">
    <source>
        <dbReference type="EMBL" id="KAF2806738.1"/>
    </source>
</evidence>
<evidence type="ECO:0000313" key="4">
    <source>
        <dbReference type="RefSeq" id="XP_033573702.1"/>
    </source>
</evidence>
<dbReference type="GeneID" id="54463107"/>
<dbReference type="InterPro" id="IPR011009">
    <property type="entry name" value="Kinase-like_dom_sf"/>
</dbReference>
<dbReference type="EMBL" id="MU003706">
    <property type="protein sequence ID" value="KAF2806738.1"/>
    <property type="molecule type" value="Genomic_DNA"/>
</dbReference>
<gene>
    <name evidence="2 4" type="ORF">BDZ99DRAFT_479138</name>
</gene>
<dbReference type="PANTHER" id="PTHR21310:SF56">
    <property type="entry name" value="AMINOGLYCOSIDE PHOSPHOTRANSFERASE DOMAIN-CONTAINING PROTEIN"/>
    <property type="match status" value="1"/>
</dbReference>
<dbReference type="Pfam" id="PF01636">
    <property type="entry name" value="APH"/>
    <property type="match status" value="1"/>
</dbReference>
<dbReference type="SUPFAM" id="SSF56112">
    <property type="entry name" value="Protein kinase-like (PK-like)"/>
    <property type="match status" value="1"/>
</dbReference>